<dbReference type="Proteomes" id="UP000694865">
    <property type="component" value="Unplaced"/>
</dbReference>
<feature type="compositionally biased region" description="Polar residues" evidence="1">
    <location>
        <begin position="712"/>
        <end position="722"/>
    </location>
</feature>
<feature type="region of interest" description="Disordered" evidence="1">
    <location>
        <begin position="534"/>
        <end position="553"/>
    </location>
</feature>
<evidence type="ECO:0000313" key="3">
    <source>
        <dbReference type="RefSeq" id="XP_006820583.1"/>
    </source>
</evidence>
<feature type="region of interest" description="Disordered" evidence="1">
    <location>
        <begin position="709"/>
        <end position="739"/>
    </location>
</feature>
<organism evidence="2 3">
    <name type="scientific">Saccoglossus kowalevskii</name>
    <name type="common">Acorn worm</name>
    <dbReference type="NCBI Taxonomy" id="10224"/>
    <lineage>
        <taxon>Eukaryota</taxon>
        <taxon>Metazoa</taxon>
        <taxon>Hemichordata</taxon>
        <taxon>Enteropneusta</taxon>
        <taxon>Harrimaniidae</taxon>
        <taxon>Saccoglossus</taxon>
    </lineage>
</organism>
<dbReference type="InterPro" id="IPR027886">
    <property type="entry name" value="SPMIP4"/>
</dbReference>
<sequence length="787" mass="90626">MAATDSLSLSHFYRDTTGLDSLSRNYQSSELFTPYSLPQRPTVSELRYLHYRNALERVPRLPWGTHREYGGIQSVNLPDDHRPKSEPPAVVEKGHRHFGTGADPFPRGVPVNQYYDLTSLKRSNIRSNDELVPRPESIDMTKLKINLPFPAEHPYASHQPKFALFPTYGSNPDDPNTGTAAQYIQPLHHSQPAAPYDVKVEEKVKGHALRRESQVIPPESHKKALSWPGDNFYQLARSTSGGRQQYYPTPPKMVLPNHNARSLDNTLSPQSANTLRNVERSQWVTTYQNNFTGFGPANALQLDNYADKKTTELVYGVEDTTLRPRSYNTFLPPRPLEGRISRMIGPATAVRCVIKDGRIEYVPFTPKVDIEMDKVREHPNLPSETHDSFQDPKTQQWKKLENEQTSSTALKKLEEKKEETPQLFVPEKEKEMSMDDWKKELEEWQKNRFEDITLNTRWKQAEKQQHHDDLSLLRRKVSHQMPIMQPPVYYDTLHKVHTCRAPFYYDGTNPYELDDVTPWEYHLTKSHLELKEQDEEAVKKHAEKSPATQVSEKDWDKYQFAGSTGQNPSLKEPKKYSNFQLLHGRPRLENSFTQKPPGQSVYTYDYNPDLVKTVTTATKDKYDLRDLHSSIPKPFRSLSPIQKNGMKSVQISDTVKVASGGNGQPLSVITRPASVPNLKEYRGNVSFAPQTDKHWFPDLNRSVDLDYLPRETGQTTHPSLQYSPPDWAEQGTPRPQSKLIPLQNSFTRTDAHRKFHSTFQENNPDLRENITEGMKHDFQGENAYHWH</sequence>
<dbReference type="RefSeq" id="XP_006820583.1">
    <property type="nucleotide sequence ID" value="XM_006820520.1"/>
</dbReference>
<protein>
    <submittedName>
        <fullName evidence="3">Uncharacterized protein C7orf31-like</fullName>
    </submittedName>
</protein>
<feature type="compositionally biased region" description="Polar residues" evidence="1">
    <location>
        <begin position="391"/>
        <end position="409"/>
    </location>
</feature>
<dbReference type="PANTHER" id="PTHR31393">
    <property type="entry name" value="C5ORF31"/>
    <property type="match status" value="1"/>
</dbReference>
<name>A0ABM0MKP2_SACKO</name>
<gene>
    <name evidence="3" type="primary">LOC100378923</name>
</gene>
<feature type="compositionally biased region" description="Basic and acidic residues" evidence="1">
    <location>
        <begin position="378"/>
        <end position="390"/>
    </location>
</feature>
<reference evidence="3" key="1">
    <citation type="submission" date="2025-08" db="UniProtKB">
        <authorList>
            <consortium name="RefSeq"/>
        </authorList>
    </citation>
    <scope>IDENTIFICATION</scope>
    <source>
        <tissue evidence="3">Testes</tissue>
    </source>
</reference>
<feature type="compositionally biased region" description="Basic and acidic residues" evidence="1">
    <location>
        <begin position="411"/>
        <end position="420"/>
    </location>
</feature>
<dbReference type="GeneID" id="100378923"/>
<feature type="compositionally biased region" description="Basic and acidic residues" evidence="1">
    <location>
        <begin position="534"/>
        <end position="544"/>
    </location>
</feature>
<feature type="region of interest" description="Disordered" evidence="1">
    <location>
        <begin position="74"/>
        <end position="105"/>
    </location>
</feature>
<feature type="region of interest" description="Disordered" evidence="1">
    <location>
        <begin position="378"/>
        <end position="420"/>
    </location>
</feature>
<accession>A0ABM0MKP2</accession>
<keyword evidence="2" id="KW-1185">Reference proteome</keyword>
<dbReference type="Pfam" id="PF15093">
    <property type="entry name" value="SPMIP4-like"/>
    <property type="match status" value="1"/>
</dbReference>
<dbReference type="PANTHER" id="PTHR31393:SF2">
    <property type="entry name" value="CHROMOSOME 7 OPEN READING FRAME 31"/>
    <property type="match status" value="1"/>
</dbReference>
<proteinExistence type="predicted"/>
<evidence type="ECO:0000313" key="2">
    <source>
        <dbReference type="Proteomes" id="UP000694865"/>
    </source>
</evidence>
<evidence type="ECO:0000256" key="1">
    <source>
        <dbReference type="SAM" id="MobiDB-lite"/>
    </source>
</evidence>